<dbReference type="HOGENOM" id="CLU_671229_0_0_1"/>
<dbReference type="AlphaFoldDB" id="C5DT21"/>
<feature type="compositionally biased region" description="Basic and acidic residues" evidence="1">
    <location>
        <begin position="388"/>
        <end position="398"/>
    </location>
</feature>
<gene>
    <name evidence="2" type="ordered locus">ZYRO0C04752g</name>
</gene>
<proteinExistence type="predicted"/>
<organism evidence="2 3">
    <name type="scientific">Zygosaccharomyces rouxii (strain ATCC 2623 / CBS 732 / NBRC 1130 / NCYC 568 / NRRL Y-229)</name>
    <dbReference type="NCBI Taxonomy" id="559307"/>
    <lineage>
        <taxon>Eukaryota</taxon>
        <taxon>Fungi</taxon>
        <taxon>Dikarya</taxon>
        <taxon>Ascomycota</taxon>
        <taxon>Saccharomycotina</taxon>
        <taxon>Saccharomycetes</taxon>
        <taxon>Saccharomycetales</taxon>
        <taxon>Saccharomycetaceae</taxon>
        <taxon>Zygosaccharomyces</taxon>
    </lineage>
</organism>
<dbReference type="Proteomes" id="UP000008536">
    <property type="component" value="Chromosome C"/>
</dbReference>
<accession>C5DT21</accession>
<feature type="region of interest" description="Disordered" evidence="1">
    <location>
        <begin position="225"/>
        <end position="264"/>
    </location>
</feature>
<name>C5DT21_ZYGRC</name>
<dbReference type="GO" id="GO:0030541">
    <property type="term" value="P:plasmid partitioning"/>
    <property type="evidence" value="ECO:0007669"/>
    <property type="project" value="InterPro"/>
</dbReference>
<sequence>MFTSRDARDSRPDRELRMMNDVLMTYPYTVIHLPAQNMLSTPKGMVNIAENYRDYPILAIFYVKYLMKKSPYQVIPVNLEWPEPYVVLNTILKRLKEHKFFANKDKEDFAERLHKLIAPDVSIPESRKDEILGQQKKERVVTKTISENFLDPVNARPRLQRFFEKLHNGTLVENLEVGLCKVEILVSSKAMLGQPLKLQFMAANVRELWVGEMVCNMITNETDYGFDERGGDDDEGSSVEVQNSQSASPGQDQEAQRAPEAPETSSQLFDKIVSALQDDPDSAKAQLGQCRKLANYLLSHKREQEDFFMQTKDTRARLYLDLKGCLGSSWKFSIYRGVRCKQNGQLKVSLKPSNSGHLSGFWVNIKMTSQGNTLDDIGLQVRCDILGKDTNRRGGSEKDPEDQSETESSG</sequence>
<evidence type="ECO:0000313" key="2">
    <source>
        <dbReference type="EMBL" id="CAR26932.1"/>
    </source>
</evidence>
<feature type="compositionally biased region" description="Acidic residues" evidence="1">
    <location>
        <begin position="399"/>
        <end position="410"/>
    </location>
</feature>
<dbReference type="FunCoup" id="C5DT21">
    <property type="interactions" value="211"/>
</dbReference>
<dbReference type="InterPro" id="IPR008897">
    <property type="entry name" value="Rep_fungi"/>
</dbReference>
<dbReference type="EMBL" id="CU928175">
    <property type="protein sequence ID" value="CAR26932.1"/>
    <property type="molecule type" value="Genomic_DNA"/>
</dbReference>
<feature type="region of interest" description="Disordered" evidence="1">
    <location>
        <begin position="388"/>
        <end position="410"/>
    </location>
</feature>
<evidence type="ECO:0000313" key="3">
    <source>
        <dbReference type="Proteomes" id="UP000008536"/>
    </source>
</evidence>
<reference evidence="2 3" key="1">
    <citation type="journal article" date="2009" name="Genome Res.">
        <title>Comparative genomics of protoploid Saccharomycetaceae.</title>
        <authorList>
            <consortium name="The Genolevures Consortium"/>
            <person name="Souciet J.-L."/>
            <person name="Dujon B."/>
            <person name="Gaillardin C."/>
            <person name="Johnston M."/>
            <person name="Baret P.V."/>
            <person name="Cliften P."/>
            <person name="Sherman D.J."/>
            <person name="Weissenbach J."/>
            <person name="Westhof E."/>
            <person name="Wincker P."/>
            <person name="Jubin C."/>
            <person name="Poulain J."/>
            <person name="Barbe V."/>
            <person name="Segurens B."/>
            <person name="Artiguenave F."/>
            <person name="Anthouard V."/>
            <person name="Vacherie B."/>
            <person name="Val M.-E."/>
            <person name="Fulton R.S."/>
            <person name="Minx P."/>
            <person name="Wilson R."/>
            <person name="Durrens P."/>
            <person name="Jean G."/>
            <person name="Marck C."/>
            <person name="Martin T."/>
            <person name="Nikolski M."/>
            <person name="Rolland T."/>
            <person name="Seret M.-L."/>
            <person name="Casaregola S."/>
            <person name="Despons L."/>
            <person name="Fairhead C."/>
            <person name="Fischer G."/>
            <person name="Lafontaine I."/>
            <person name="Leh V."/>
            <person name="Lemaire M."/>
            <person name="de Montigny J."/>
            <person name="Neuveglise C."/>
            <person name="Thierry A."/>
            <person name="Blanc-Lenfle I."/>
            <person name="Bleykasten C."/>
            <person name="Diffels J."/>
            <person name="Fritsch E."/>
            <person name="Frangeul L."/>
            <person name="Goeffon A."/>
            <person name="Jauniaux N."/>
            <person name="Kachouri-Lafond R."/>
            <person name="Payen C."/>
            <person name="Potier S."/>
            <person name="Pribylova L."/>
            <person name="Ozanne C."/>
            <person name="Richard G.-F."/>
            <person name="Sacerdot C."/>
            <person name="Straub M.-L."/>
            <person name="Talla E."/>
        </authorList>
    </citation>
    <scope>NUCLEOTIDE SEQUENCE [LARGE SCALE GENOMIC DNA]</scope>
    <source>
        <strain evidence="2 3">ATCC 2623 / CBS 732 / BCRC 21506 / NBRC 1130 / NCYC 568 / NRRL Y-229</strain>
    </source>
</reference>
<dbReference type="RefSeq" id="XP_002495865.1">
    <property type="nucleotide sequence ID" value="XM_002495820.1"/>
</dbReference>
<dbReference type="Pfam" id="PF05797">
    <property type="entry name" value="Rep_4"/>
    <property type="match status" value="1"/>
</dbReference>
<dbReference type="InParanoid" id="C5DT21"/>
<evidence type="ECO:0000256" key="1">
    <source>
        <dbReference type="SAM" id="MobiDB-lite"/>
    </source>
</evidence>
<dbReference type="KEGG" id="zro:ZYRO0C04752g"/>
<dbReference type="GeneID" id="8203060"/>
<protein>
    <submittedName>
        <fullName evidence="2">ZYRO0C04752p</fullName>
    </submittedName>
</protein>
<feature type="compositionally biased region" description="Polar residues" evidence="1">
    <location>
        <begin position="239"/>
        <end position="253"/>
    </location>
</feature>
<keyword evidence="3" id="KW-1185">Reference proteome</keyword>